<evidence type="ECO:0000313" key="2">
    <source>
        <dbReference type="Proteomes" id="UP001062846"/>
    </source>
</evidence>
<dbReference type="EMBL" id="CM046391">
    <property type="protein sequence ID" value="KAI8559746.1"/>
    <property type="molecule type" value="Genomic_DNA"/>
</dbReference>
<sequence length="186" mass="21834">MPFCKFKFEHCWKLLKDSPKWNDHVLVRNTSKGCKKPSNPQSQAIDLDDLGTPSTPSTPSSIPLDEFKSMDHEHNQVRPAERRRKAKAKRKNEWKDEESTLYLKSINETLVQTAIIEKGKLEAKKRRAEQKTLCEEMKVMRQSMVGLTPEQAAYWKLQRSLIVERYKANGLLRDLETYEKNYDFNF</sequence>
<reference evidence="1" key="1">
    <citation type="submission" date="2022-02" db="EMBL/GenBank/DDBJ databases">
        <title>Plant Genome Project.</title>
        <authorList>
            <person name="Zhang R.-G."/>
        </authorList>
    </citation>
    <scope>NUCLEOTIDE SEQUENCE</scope>
    <source>
        <strain evidence="1">AT1</strain>
    </source>
</reference>
<proteinExistence type="predicted"/>
<name>A0ACC0P3J9_RHOML</name>
<gene>
    <name evidence="1" type="ORF">RHMOL_Rhmol04G0198200</name>
</gene>
<organism evidence="1 2">
    <name type="scientific">Rhododendron molle</name>
    <name type="common">Chinese azalea</name>
    <name type="synonym">Azalea mollis</name>
    <dbReference type="NCBI Taxonomy" id="49168"/>
    <lineage>
        <taxon>Eukaryota</taxon>
        <taxon>Viridiplantae</taxon>
        <taxon>Streptophyta</taxon>
        <taxon>Embryophyta</taxon>
        <taxon>Tracheophyta</taxon>
        <taxon>Spermatophyta</taxon>
        <taxon>Magnoliopsida</taxon>
        <taxon>eudicotyledons</taxon>
        <taxon>Gunneridae</taxon>
        <taxon>Pentapetalae</taxon>
        <taxon>asterids</taxon>
        <taxon>Ericales</taxon>
        <taxon>Ericaceae</taxon>
        <taxon>Ericoideae</taxon>
        <taxon>Rhodoreae</taxon>
        <taxon>Rhododendron</taxon>
    </lineage>
</organism>
<comment type="caution">
    <text evidence="1">The sequence shown here is derived from an EMBL/GenBank/DDBJ whole genome shotgun (WGS) entry which is preliminary data.</text>
</comment>
<accession>A0ACC0P3J9</accession>
<dbReference type="Proteomes" id="UP001062846">
    <property type="component" value="Chromosome 4"/>
</dbReference>
<protein>
    <submittedName>
        <fullName evidence="1">Uncharacterized protein</fullName>
    </submittedName>
</protein>
<keyword evidence="2" id="KW-1185">Reference proteome</keyword>
<evidence type="ECO:0000313" key="1">
    <source>
        <dbReference type="EMBL" id="KAI8559746.1"/>
    </source>
</evidence>